<organism evidence="1 2">
    <name type="scientific">Sphingomonas vulcanisoli</name>
    <dbReference type="NCBI Taxonomy" id="1658060"/>
    <lineage>
        <taxon>Bacteria</taxon>
        <taxon>Pseudomonadati</taxon>
        <taxon>Pseudomonadota</taxon>
        <taxon>Alphaproteobacteria</taxon>
        <taxon>Sphingomonadales</taxon>
        <taxon>Sphingomonadaceae</taxon>
        <taxon>Sphingomonas</taxon>
    </lineage>
</organism>
<reference evidence="1 2" key="1">
    <citation type="submission" date="2020-03" db="EMBL/GenBank/DDBJ databases">
        <title>Genomic Encyclopedia of Type Strains, Phase III (KMG-III): the genomes of soil and plant-associated and newly described type strains.</title>
        <authorList>
            <person name="Whitman W."/>
        </authorList>
    </citation>
    <scope>NUCLEOTIDE SEQUENCE [LARGE SCALE GENOMIC DNA]</scope>
    <source>
        <strain evidence="1 2">CECT 8804</strain>
    </source>
</reference>
<evidence type="ECO:0000313" key="2">
    <source>
        <dbReference type="Proteomes" id="UP000727456"/>
    </source>
</evidence>
<dbReference type="Proteomes" id="UP000727456">
    <property type="component" value="Unassembled WGS sequence"/>
</dbReference>
<name>A0ABX0TV77_9SPHN</name>
<protein>
    <submittedName>
        <fullName evidence="1">Cytochrome c556</fullName>
    </submittedName>
</protein>
<comment type="caution">
    <text evidence="1">The sequence shown here is derived from an EMBL/GenBank/DDBJ whole genome shotgun (WGS) entry which is preliminary data.</text>
</comment>
<accession>A0ABX0TV77</accession>
<dbReference type="RefSeq" id="WP_167075074.1">
    <property type="nucleotide sequence ID" value="NZ_JAAOZC010000011.1"/>
</dbReference>
<sequence>MVEESSASDRPEGDPKVQREINALREDVAVIRQALMGRSEDRSRTVLHMEALKGKVAAFFDQVALDQDTLKNAMIGTERALAQCQIQIEQSVAQGERLATAVGEATREFRERSVATEAEIARIHHLMETRVAALETEILRQGQTLETCENSFRRLREKAGFFRYRLLKRGSRE</sequence>
<dbReference type="EMBL" id="JAAOZC010000011">
    <property type="protein sequence ID" value="NIJ09443.1"/>
    <property type="molecule type" value="Genomic_DNA"/>
</dbReference>
<gene>
    <name evidence="1" type="ORF">FHS31_003075</name>
</gene>
<evidence type="ECO:0000313" key="1">
    <source>
        <dbReference type="EMBL" id="NIJ09443.1"/>
    </source>
</evidence>
<proteinExistence type="predicted"/>
<keyword evidence="2" id="KW-1185">Reference proteome</keyword>